<keyword evidence="1" id="KW-1133">Transmembrane helix</keyword>
<dbReference type="OrthoDB" id="14716at10239"/>
<protein>
    <submittedName>
        <fullName evidence="2">Late 16kDa putative membrane protein</fullName>
    </submittedName>
</protein>
<proteinExistence type="predicted"/>
<keyword evidence="3" id="KW-1185">Reference proteome</keyword>
<sequence length="133" mass="14943">MTDEEIYAFCDANKDDIRCKCIHPDKSIIKIGEETRLPYYCWYEPCKRSDALLPAALKKNIARCNVSDCTISLGKVTVTDGILDVRNICGSNITSNESTAVRYLNQEINYPVINIKLLPIGLIMVAILILVLF</sequence>
<gene>
    <name evidence="2" type="ORF">Murmansk-093</name>
</gene>
<dbReference type="Pfam" id="PF03003">
    <property type="entry name" value="Pox_G9-A16"/>
    <property type="match status" value="1"/>
</dbReference>
<name>A0A223FMT0_9POXV</name>
<dbReference type="InterPro" id="IPR004251">
    <property type="entry name" value="Pox_virus_G9/A16"/>
</dbReference>
<dbReference type="EMBL" id="MF001304">
    <property type="protein sequence ID" value="AST09288.1"/>
    <property type="molecule type" value="Genomic_DNA"/>
</dbReference>
<evidence type="ECO:0000256" key="1">
    <source>
        <dbReference type="SAM" id="Phobius"/>
    </source>
</evidence>
<dbReference type="Proteomes" id="UP000217350">
    <property type="component" value="Segment"/>
</dbReference>
<feature type="transmembrane region" description="Helical" evidence="1">
    <location>
        <begin position="112"/>
        <end position="132"/>
    </location>
</feature>
<keyword evidence="1" id="KW-0812">Transmembrane</keyword>
<organism evidence="2">
    <name type="scientific">Murmansk poxvirus</name>
    <dbReference type="NCBI Taxonomy" id="2025359"/>
    <lineage>
        <taxon>Viruses</taxon>
        <taxon>Varidnaviria</taxon>
        <taxon>Bamfordvirae</taxon>
        <taxon>Nucleocytoviricota</taxon>
        <taxon>Pokkesviricetes</taxon>
        <taxon>Chitovirales</taxon>
        <taxon>Poxviridae</taxon>
        <taxon>Chordopoxvirinae</taxon>
        <taxon>Centapoxvirus</taxon>
        <taxon>Centapoxvirus microtuspox</taxon>
        <taxon>Murmansk microtuspox virus</taxon>
    </lineage>
</organism>
<reference evidence="2" key="1">
    <citation type="journal article" date="2017" name="Virus Genes">
        <title>Two novel poxviruses with unusual genome rearrangements: NY_014 and Murmansk.</title>
        <authorList>
            <person name="Smithson C."/>
            <person name="Meyer H."/>
            <person name="Gigante C.M."/>
            <person name="Gao J."/>
            <person name="Zhao H."/>
            <person name="Batra D."/>
            <person name="Damon I."/>
            <person name="Upton C."/>
            <person name="Li Y."/>
        </authorList>
    </citation>
    <scope>NUCLEOTIDE SEQUENCE [LARGE SCALE GENOMIC DNA]</scope>
    <source>
        <strain evidence="2">LEIV-11411</strain>
    </source>
</reference>
<keyword evidence="1" id="KW-0472">Membrane</keyword>
<evidence type="ECO:0000313" key="3">
    <source>
        <dbReference type="Proteomes" id="UP000217350"/>
    </source>
</evidence>
<accession>A0A223FMT0</accession>
<evidence type="ECO:0000313" key="2">
    <source>
        <dbReference type="EMBL" id="AST09288.1"/>
    </source>
</evidence>